<dbReference type="PROSITE" id="PS50096">
    <property type="entry name" value="IQ"/>
    <property type="match status" value="2"/>
</dbReference>
<evidence type="ECO:0000313" key="7">
    <source>
        <dbReference type="Proteomes" id="UP001279734"/>
    </source>
</evidence>
<reference evidence="6" key="1">
    <citation type="submission" date="2023-05" db="EMBL/GenBank/DDBJ databases">
        <title>Nepenthes gracilis genome sequencing.</title>
        <authorList>
            <person name="Fukushima K."/>
        </authorList>
    </citation>
    <scope>NUCLEOTIDE SEQUENCE</scope>
    <source>
        <strain evidence="6">SING2019-196</strain>
    </source>
</reference>
<comment type="caution">
    <text evidence="6">The sequence shown here is derived from an EMBL/GenBank/DDBJ whole genome shotgun (WGS) entry which is preliminary data.</text>
</comment>
<comment type="similarity">
    <text evidence="2">Belongs to the IQD family.</text>
</comment>
<evidence type="ECO:0000256" key="1">
    <source>
        <dbReference type="ARBA" id="ARBA00022860"/>
    </source>
</evidence>
<dbReference type="Proteomes" id="UP001279734">
    <property type="component" value="Unassembled WGS sequence"/>
</dbReference>
<feature type="region of interest" description="Disordered" evidence="4">
    <location>
        <begin position="325"/>
        <end position="345"/>
    </location>
</feature>
<dbReference type="Pfam" id="PF00612">
    <property type="entry name" value="IQ"/>
    <property type="match status" value="2"/>
</dbReference>
<dbReference type="CDD" id="cd23767">
    <property type="entry name" value="IQCD"/>
    <property type="match status" value="1"/>
</dbReference>
<evidence type="ECO:0000259" key="5">
    <source>
        <dbReference type="Pfam" id="PF13178"/>
    </source>
</evidence>
<keyword evidence="7" id="KW-1185">Reference proteome</keyword>
<sequence length="376" mass="42221">MGRATRWLKSLLGMKKEKQTAKNSTENDKREKKRWSFAKSTRDSVPPLGQIPVNIPVSDASWLRNYIAETEKEQSKQAIAVAAATAAAADAAVAAAQAAVAVVRLTSQGRGALFGGGRERWAAVKIQTVFRGFLARKALRALKGLVKLQAHVRGYLVRKQAAATLRRMQSLIRAQAAARYRRARRSINKDSRIQPDFWHRKSMEKFDEPRNDFQSKRLPDLVPGEATPVSVSDYGEDVLYPTVSSPLPIPARISIPSSRNLHDYDWTLYGDEYRISTAQSTPRVDNSLRANAPVTPAKSVCCDSFFRQYPYNYPNYMANTQSFQAKLRSQSAPKQRPEPTGPRKRVSLNEIMAARNSISSVRMQRPCSQLQENFYC</sequence>
<evidence type="ECO:0000313" key="6">
    <source>
        <dbReference type="EMBL" id="GMH03722.1"/>
    </source>
</evidence>
<accession>A0AAD3S3V2</accession>
<comment type="subunit">
    <text evidence="3">Binds to multiple calmodulin (CaM) in the presence of Ca(2+) and CaM-like proteins.</text>
</comment>
<dbReference type="PANTHER" id="PTHR32295">
    <property type="entry name" value="IQ-DOMAIN 5-RELATED"/>
    <property type="match status" value="1"/>
</dbReference>
<organism evidence="6 7">
    <name type="scientific">Nepenthes gracilis</name>
    <name type="common">Slender pitcher plant</name>
    <dbReference type="NCBI Taxonomy" id="150966"/>
    <lineage>
        <taxon>Eukaryota</taxon>
        <taxon>Viridiplantae</taxon>
        <taxon>Streptophyta</taxon>
        <taxon>Embryophyta</taxon>
        <taxon>Tracheophyta</taxon>
        <taxon>Spermatophyta</taxon>
        <taxon>Magnoliopsida</taxon>
        <taxon>eudicotyledons</taxon>
        <taxon>Gunneridae</taxon>
        <taxon>Pentapetalae</taxon>
        <taxon>Caryophyllales</taxon>
        <taxon>Nepenthaceae</taxon>
        <taxon>Nepenthes</taxon>
    </lineage>
</organism>
<feature type="region of interest" description="Disordered" evidence="4">
    <location>
        <begin position="10"/>
        <end position="43"/>
    </location>
</feature>
<evidence type="ECO:0000256" key="2">
    <source>
        <dbReference type="ARBA" id="ARBA00024341"/>
    </source>
</evidence>
<gene>
    <name evidence="6" type="ORF">Nepgr_005561</name>
</gene>
<name>A0AAD3S3V2_NEPGR</name>
<dbReference type="SMART" id="SM00015">
    <property type="entry name" value="IQ"/>
    <property type="match status" value="2"/>
</dbReference>
<dbReference type="EMBL" id="BSYO01000004">
    <property type="protein sequence ID" value="GMH03722.1"/>
    <property type="molecule type" value="Genomic_DNA"/>
</dbReference>
<dbReference type="PANTHER" id="PTHR32295:SF10">
    <property type="entry name" value="PROTEIN IQ-DOMAIN 25"/>
    <property type="match status" value="1"/>
</dbReference>
<proteinExistence type="inferred from homology"/>
<dbReference type="AlphaFoldDB" id="A0AAD3S3V2"/>
<protein>
    <recommendedName>
        <fullName evidence="5">DUF4005 domain-containing protein</fullName>
    </recommendedName>
</protein>
<feature type="domain" description="DUF4005" evidence="5">
    <location>
        <begin position="276"/>
        <end position="360"/>
    </location>
</feature>
<evidence type="ECO:0000256" key="4">
    <source>
        <dbReference type="SAM" id="MobiDB-lite"/>
    </source>
</evidence>
<feature type="compositionally biased region" description="Basic and acidic residues" evidence="4">
    <location>
        <begin position="14"/>
        <end position="30"/>
    </location>
</feature>
<dbReference type="GO" id="GO:0005516">
    <property type="term" value="F:calmodulin binding"/>
    <property type="evidence" value="ECO:0007669"/>
    <property type="project" value="UniProtKB-KW"/>
</dbReference>
<evidence type="ECO:0000256" key="3">
    <source>
        <dbReference type="ARBA" id="ARBA00024378"/>
    </source>
</evidence>
<keyword evidence="1" id="KW-0112">Calmodulin-binding</keyword>
<dbReference type="Gene3D" id="1.20.5.190">
    <property type="match status" value="1"/>
</dbReference>
<dbReference type="InterPro" id="IPR025064">
    <property type="entry name" value="DUF4005"/>
</dbReference>
<dbReference type="Pfam" id="PF13178">
    <property type="entry name" value="DUF4005"/>
    <property type="match status" value="1"/>
</dbReference>
<dbReference type="InterPro" id="IPR000048">
    <property type="entry name" value="IQ_motif_EF-hand-BS"/>
</dbReference>